<accession>A0A1N7KCW5</accession>
<dbReference type="InterPro" id="IPR050879">
    <property type="entry name" value="Acyltransferase_3"/>
</dbReference>
<dbReference type="Proteomes" id="UP000279541">
    <property type="component" value="Chromosome"/>
</dbReference>
<dbReference type="AlphaFoldDB" id="A0A1N7KCW5"/>
<keyword evidence="6" id="KW-1185">Reference proteome</keyword>
<organism evidence="4 5">
    <name type="scientific">Chryseobacterium joostei</name>
    <dbReference type="NCBI Taxonomy" id="112234"/>
    <lineage>
        <taxon>Bacteria</taxon>
        <taxon>Pseudomonadati</taxon>
        <taxon>Bacteroidota</taxon>
        <taxon>Flavobacteriia</taxon>
        <taxon>Flavobacteriales</taxon>
        <taxon>Weeksellaceae</taxon>
        <taxon>Chryseobacterium group</taxon>
        <taxon>Chryseobacterium</taxon>
    </lineage>
</organism>
<feature type="transmembrane region" description="Helical" evidence="1">
    <location>
        <begin position="221"/>
        <end position="241"/>
    </location>
</feature>
<keyword evidence="4" id="KW-0378">Hydrolase</keyword>
<dbReference type="GO" id="GO:0016787">
    <property type="term" value="F:hydrolase activity"/>
    <property type="evidence" value="ECO:0007669"/>
    <property type="project" value="UniProtKB-KW"/>
</dbReference>
<gene>
    <name evidence="3" type="ORF">EG359_20290</name>
    <name evidence="4" type="ORF">SAMN05421768_11128</name>
</gene>
<evidence type="ECO:0000259" key="2">
    <source>
        <dbReference type="Pfam" id="PF01757"/>
    </source>
</evidence>
<dbReference type="Pfam" id="PF01757">
    <property type="entry name" value="Acyl_transf_3"/>
    <property type="match status" value="1"/>
</dbReference>
<keyword evidence="4" id="KW-0012">Acyltransferase</keyword>
<reference evidence="3 6" key="2">
    <citation type="submission" date="2018-11" db="EMBL/GenBank/DDBJ databases">
        <title>Proposal to divide the Flavobacteriaceae and reorganize its genera based on Amino Acid Identity values calculated from whole genome sequences.</title>
        <authorList>
            <person name="Nicholson A.C."/>
            <person name="Gulvik C.A."/>
            <person name="Whitney A.M."/>
            <person name="Humrighouse B.W."/>
            <person name="Bell M."/>
            <person name="Holmes B."/>
            <person name="Steigerwalt A.G."/>
            <person name="Villarma A."/>
            <person name="Sheth M."/>
            <person name="Batra D."/>
            <person name="Pryor J."/>
            <person name="Bernardet J.-F."/>
            <person name="Hugo C."/>
            <person name="Kampfer P."/>
            <person name="Newman J."/>
            <person name="McQuiston J.R."/>
        </authorList>
    </citation>
    <scope>NUCLEOTIDE SEQUENCE [LARGE SCALE GENOMIC DNA]</scope>
    <source>
        <strain evidence="3 6">DSM 16927</strain>
    </source>
</reference>
<sequence>MKLLPNITSLRFFLAFLVMIFHIPQFFGNRGLATFNDLPIFNKGSEAVYMFFSLSGFLIIRQLFEEKTISGRIDLKNFYIRRMLRIFPLYYLVAIIGMLYYHVILPKMGFDFQSNYNLLEGIILLFTFFPNVFAVARPGGILEMLWSIGVEEQFYLLVAPLILLVPQKYIKAFLFIFSFLFIGLYFTPALSFLSKYQMMFFYFSFTGWCSLLRIKDSRYNSFICIVSSILLLIYFTTDIFINNMSDLQYHIFGMVLFGVFLIFFTHKPIRFFENKSLIHLGKISYGIYMYHAIVMQPVGFILLKAVSKYKLSDPVIIISSFLLVILITILISHLSYQYFEKRFLVLKNKYRTASR</sequence>
<keyword evidence="1" id="KW-0812">Transmembrane</keyword>
<feature type="transmembrane region" description="Helical" evidence="1">
    <location>
        <begin position="84"/>
        <end position="104"/>
    </location>
</feature>
<evidence type="ECO:0000313" key="3">
    <source>
        <dbReference type="EMBL" id="AZB01788.1"/>
    </source>
</evidence>
<dbReference type="RefSeq" id="WP_076357452.1">
    <property type="nucleotide sequence ID" value="NZ_CP033926.1"/>
</dbReference>
<dbReference type="Proteomes" id="UP000186106">
    <property type="component" value="Unassembled WGS sequence"/>
</dbReference>
<proteinExistence type="predicted"/>
<dbReference type="OrthoDB" id="290051at2"/>
<dbReference type="GO" id="GO:0016747">
    <property type="term" value="F:acyltransferase activity, transferring groups other than amino-acyl groups"/>
    <property type="evidence" value="ECO:0007669"/>
    <property type="project" value="InterPro"/>
</dbReference>
<feature type="transmembrane region" description="Helical" evidence="1">
    <location>
        <begin position="247"/>
        <end position="264"/>
    </location>
</feature>
<feature type="transmembrane region" description="Helical" evidence="1">
    <location>
        <begin position="47"/>
        <end position="64"/>
    </location>
</feature>
<dbReference type="KEGG" id="cjt:EG359_20290"/>
<dbReference type="PANTHER" id="PTHR23028:SF53">
    <property type="entry name" value="ACYL_TRANSF_3 DOMAIN-CONTAINING PROTEIN"/>
    <property type="match status" value="1"/>
</dbReference>
<dbReference type="PANTHER" id="PTHR23028">
    <property type="entry name" value="ACETYLTRANSFERASE"/>
    <property type="match status" value="1"/>
</dbReference>
<evidence type="ECO:0000256" key="1">
    <source>
        <dbReference type="SAM" id="Phobius"/>
    </source>
</evidence>
<dbReference type="EMBL" id="CP033926">
    <property type="protein sequence ID" value="AZB01788.1"/>
    <property type="molecule type" value="Genomic_DNA"/>
</dbReference>
<dbReference type="GO" id="GO:0000271">
    <property type="term" value="P:polysaccharide biosynthetic process"/>
    <property type="evidence" value="ECO:0007669"/>
    <property type="project" value="TreeGrafter"/>
</dbReference>
<keyword evidence="4" id="KW-0808">Transferase</keyword>
<dbReference type="EMBL" id="FTNZ01000011">
    <property type="protein sequence ID" value="SIS59447.1"/>
    <property type="molecule type" value="Genomic_DNA"/>
</dbReference>
<feature type="transmembrane region" description="Helical" evidence="1">
    <location>
        <begin position="285"/>
        <end position="303"/>
    </location>
</feature>
<feature type="transmembrane region" description="Helical" evidence="1">
    <location>
        <begin position="12"/>
        <end position="27"/>
    </location>
</feature>
<feature type="transmembrane region" description="Helical" evidence="1">
    <location>
        <begin position="315"/>
        <end position="339"/>
    </location>
</feature>
<keyword evidence="1" id="KW-0472">Membrane</keyword>
<dbReference type="GO" id="GO:0016020">
    <property type="term" value="C:membrane"/>
    <property type="evidence" value="ECO:0007669"/>
    <property type="project" value="TreeGrafter"/>
</dbReference>
<dbReference type="InterPro" id="IPR002656">
    <property type="entry name" value="Acyl_transf_3_dom"/>
</dbReference>
<evidence type="ECO:0000313" key="4">
    <source>
        <dbReference type="EMBL" id="SIS59447.1"/>
    </source>
</evidence>
<name>A0A1N7KCW5_9FLAO</name>
<keyword evidence="1" id="KW-1133">Transmembrane helix</keyword>
<feature type="transmembrane region" description="Helical" evidence="1">
    <location>
        <begin position="116"/>
        <end position="136"/>
    </location>
</feature>
<evidence type="ECO:0000313" key="6">
    <source>
        <dbReference type="Proteomes" id="UP000279541"/>
    </source>
</evidence>
<feature type="transmembrane region" description="Helical" evidence="1">
    <location>
        <begin position="172"/>
        <end position="190"/>
    </location>
</feature>
<dbReference type="STRING" id="112234.SAMN05421768_11128"/>
<evidence type="ECO:0000313" key="5">
    <source>
        <dbReference type="Proteomes" id="UP000186106"/>
    </source>
</evidence>
<feature type="domain" description="Acyltransferase 3" evidence="2">
    <location>
        <begin position="6"/>
        <end position="332"/>
    </location>
</feature>
<protein>
    <submittedName>
        <fullName evidence="3 4">Acyltransferase</fullName>
    </submittedName>
</protein>
<reference evidence="4 5" key="1">
    <citation type="submission" date="2017-01" db="EMBL/GenBank/DDBJ databases">
        <authorList>
            <person name="Mah S.A."/>
            <person name="Swanson W.J."/>
            <person name="Moy G.W."/>
            <person name="Vacquier V.D."/>
        </authorList>
    </citation>
    <scope>NUCLEOTIDE SEQUENCE [LARGE SCALE GENOMIC DNA]</scope>
    <source>
        <strain evidence="4 5">DSM 16927</strain>
    </source>
</reference>